<dbReference type="Proteomes" id="UP000292685">
    <property type="component" value="Unassembled WGS sequence"/>
</dbReference>
<accession>A0A4Q8AD57</accession>
<dbReference type="EMBL" id="SHLA01000001">
    <property type="protein sequence ID" value="RZU62160.1"/>
    <property type="molecule type" value="Genomic_DNA"/>
</dbReference>
<gene>
    <name evidence="2" type="ORF">EV380_1749</name>
</gene>
<evidence type="ECO:0000313" key="3">
    <source>
        <dbReference type="Proteomes" id="UP000292685"/>
    </source>
</evidence>
<keyword evidence="1" id="KW-1133">Transmembrane helix</keyword>
<name>A0A4Q8AD57_9MICC</name>
<feature type="transmembrane region" description="Helical" evidence="1">
    <location>
        <begin position="67"/>
        <end position="94"/>
    </location>
</feature>
<evidence type="ECO:0000256" key="1">
    <source>
        <dbReference type="SAM" id="Phobius"/>
    </source>
</evidence>
<dbReference type="RefSeq" id="WP_130450716.1">
    <property type="nucleotide sequence ID" value="NZ_SHLA01000001.1"/>
</dbReference>
<comment type="caution">
    <text evidence="2">The sequence shown here is derived from an EMBL/GenBank/DDBJ whole genome shotgun (WGS) entry which is preliminary data.</text>
</comment>
<keyword evidence="1" id="KW-0472">Membrane</keyword>
<feature type="transmembrane region" description="Helical" evidence="1">
    <location>
        <begin position="27"/>
        <end position="47"/>
    </location>
</feature>
<evidence type="ECO:0000313" key="2">
    <source>
        <dbReference type="EMBL" id="RZU62160.1"/>
    </source>
</evidence>
<keyword evidence="3" id="KW-1185">Reference proteome</keyword>
<keyword evidence="1" id="KW-0812">Transmembrane</keyword>
<feature type="transmembrane region" description="Helical" evidence="1">
    <location>
        <begin position="106"/>
        <end position="123"/>
    </location>
</feature>
<sequence length="173" mass="17994">MSDHPVAPEARQTAGGEPAEFTRLKRLTIASLLLFMIAVAAGVLGALDADTMREQLDSAGSPTDETAVQLAQAVALAIAGGSAVGGLAAYVLVIKGLYHRRNWARVLGMVFAVLSIITYAFSLTTSAPLLATGGLAVASLAVEGLALLVSGYWLVLGFNAQVAEYLRRPRNLA</sequence>
<reference evidence="2 3" key="1">
    <citation type="submission" date="2019-02" db="EMBL/GenBank/DDBJ databases">
        <title>Sequencing the genomes of 1000 actinobacteria strains.</title>
        <authorList>
            <person name="Klenk H.-P."/>
        </authorList>
    </citation>
    <scope>NUCLEOTIDE SEQUENCE [LARGE SCALE GENOMIC DNA]</scope>
    <source>
        <strain evidence="2 3">DSM 17364</strain>
    </source>
</reference>
<dbReference type="AlphaFoldDB" id="A0A4Q8AD57"/>
<proteinExistence type="predicted"/>
<protein>
    <recommendedName>
        <fullName evidence="4">DUF2127 domain-containing protein</fullName>
    </recommendedName>
</protein>
<evidence type="ECO:0008006" key="4">
    <source>
        <dbReference type="Google" id="ProtNLM"/>
    </source>
</evidence>
<organism evidence="2 3">
    <name type="scientific">Zhihengliuella halotolerans</name>
    <dbReference type="NCBI Taxonomy" id="370736"/>
    <lineage>
        <taxon>Bacteria</taxon>
        <taxon>Bacillati</taxon>
        <taxon>Actinomycetota</taxon>
        <taxon>Actinomycetes</taxon>
        <taxon>Micrococcales</taxon>
        <taxon>Micrococcaceae</taxon>
        <taxon>Zhihengliuella</taxon>
    </lineage>
</organism>
<dbReference type="OrthoDB" id="3831145at2"/>
<feature type="transmembrane region" description="Helical" evidence="1">
    <location>
        <begin position="135"/>
        <end position="158"/>
    </location>
</feature>